<dbReference type="GO" id="GO:0008811">
    <property type="term" value="F:chloramphenicol O-acetyltransferase activity"/>
    <property type="evidence" value="ECO:0007669"/>
    <property type="project" value="InterPro"/>
</dbReference>
<dbReference type="STRING" id="1122934.SAMN02745691_01320"/>
<dbReference type="PANTHER" id="PTHR38474">
    <property type="entry name" value="SLR0299 PROTEIN"/>
    <property type="match status" value="1"/>
</dbReference>
<keyword evidence="2" id="KW-1185">Reference proteome</keyword>
<accession>A0A1M6GGN3</accession>
<dbReference type="InterPro" id="IPR001707">
    <property type="entry name" value="Cmp_AcTrfase"/>
</dbReference>
<dbReference type="EMBL" id="FQYT01000012">
    <property type="protein sequence ID" value="SHJ09068.1"/>
    <property type="molecule type" value="Genomic_DNA"/>
</dbReference>
<evidence type="ECO:0000313" key="2">
    <source>
        <dbReference type="Proteomes" id="UP000184342"/>
    </source>
</evidence>
<sequence length="212" mass="24238">MKIKRLDMDSYPRIKHFEYFRSLHNPYAGVTANVDITELLAEIKSRKYAFFHTIIYLAVSAANQIPQLRQRIEGDEIIEYEHCGASYTVALEDGTYCHCRLDFNMPFKDFLEDAGKRQSLAIQDPSIEDVTETGSLYFVSSVPWVSYTGLTQPTPYPADSNPRITFGRFFIQDGRVLMPTTLLVNHALADGKHIASFFENLENEARTLDLLQ</sequence>
<proteinExistence type="predicted"/>
<organism evidence="1 2">
    <name type="scientific">Parasporobacterium paucivorans DSM 15970</name>
    <dbReference type="NCBI Taxonomy" id="1122934"/>
    <lineage>
        <taxon>Bacteria</taxon>
        <taxon>Bacillati</taxon>
        <taxon>Bacillota</taxon>
        <taxon>Clostridia</taxon>
        <taxon>Lachnospirales</taxon>
        <taxon>Lachnospiraceae</taxon>
        <taxon>Parasporobacterium</taxon>
    </lineage>
</organism>
<dbReference type="Proteomes" id="UP000184342">
    <property type="component" value="Unassembled WGS sequence"/>
</dbReference>
<dbReference type="SUPFAM" id="SSF52777">
    <property type="entry name" value="CoA-dependent acyltransferases"/>
    <property type="match status" value="1"/>
</dbReference>
<keyword evidence="1" id="KW-0808">Transferase</keyword>
<dbReference type="Pfam" id="PF00302">
    <property type="entry name" value="CAT"/>
    <property type="match status" value="1"/>
</dbReference>
<dbReference type="AlphaFoldDB" id="A0A1M6GGN3"/>
<gene>
    <name evidence="1" type="ORF">SAMN02745691_01320</name>
</gene>
<name>A0A1M6GGN3_9FIRM</name>
<dbReference type="SMART" id="SM01059">
    <property type="entry name" value="CAT"/>
    <property type="match status" value="1"/>
</dbReference>
<dbReference type="InterPro" id="IPR023213">
    <property type="entry name" value="CAT-like_dom_sf"/>
</dbReference>
<dbReference type="PANTHER" id="PTHR38474:SF1">
    <property type="entry name" value="SLR0299 PROTEIN"/>
    <property type="match status" value="1"/>
</dbReference>
<reference evidence="1 2" key="1">
    <citation type="submission" date="2016-11" db="EMBL/GenBank/DDBJ databases">
        <authorList>
            <person name="Jaros S."/>
            <person name="Januszkiewicz K."/>
            <person name="Wedrychowicz H."/>
        </authorList>
    </citation>
    <scope>NUCLEOTIDE SEQUENCE [LARGE SCALE GENOMIC DNA]</scope>
    <source>
        <strain evidence="1 2">DSM 15970</strain>
    </source>
</reference>
<dbReference type="OrthoDB" id="9801766at2"/>
<protein>
    <submittedName>
        <fullName evidence="1">Chloramphenicol O-acetyltransferase type A</fullName>
    </submittedName>
</protein>
<evidence type="ECO:0000313" key="1">
    <source>
        <dbReference type="EMBL" id="SHJ09068.1"/>
    </source>
</evidence>
<dbReference type="RefSeq" id="WP_073993572.1">
    <property type="nucleotide sequence ID" value="NZ_FQYT01000012.1"/>
</dbReference>
<dbReference type="Gene3D" id="3.30.559.10">
    <property type="entry name" value="Chloramphenicol acetyltransferase-like domain"/>
    <property type="match status" value="1"/>
</dbReference>